<name>A0A816TWJ3_9BILA</name>
<dbReference type="EC" id="2.4.2.31" evidence="9"/>
<dbReference type="EMBL" id="CAJOBG010004189">
    <property type="protein sequence ID" value="CAF4099390.1"/>
    <property type="molecule type" value="Genomic_DNA"/>
</dbReference>
<dbReference type="EMBL" id="CAJNRF010014692">
    <property type="protein sequence ID" value="CAF2159485.1"/>
    <property type="molecule type" value="Genomic_DNA"/>
</dbReference>
<comment type="similarity">
    <text evidence="1 9">Belongs to the Arg-specific ADP-ribosyltransferase family.</text>
</comment>
<dbReference type="InterPro" id="IPR000768">
    <property type="entry name" value="ART"/>
</dbReference>
<evidence type="ECO:0000313" key="15">
    <source>
        <dbReference type="EMBL" id="CAF3890453.1"/>
    </source>
</evidence>
<evidence type="ECO:0000256" key="2">
    <source>
        <dbReference type="ARBA" id="ARBA00022676"/>
    </source>
</evidence>
<dbReference type="Proteomes" id="UP000663855">
    <property type="component" value="Unassembled WGS sequence"/>
</dbReference>
<evidence type="ECO:0000256" key="8">
    <source>
        <dbReference type="PROSITE-ProRule" id="PRU00339"/>
    </source>
</evidence>
<dbReference type="OrthoDB" id="5988009at2759"/>
<evidence type="ECO:0000313" key="14">
    <source>
        <dbReference type="EMBL" id="CAF2159485.1"/>
    </source>
</evidence>
<proteinExistence type="inferred from homology"/>
<feature type="region of interest" description="Disordered" evidence="10">
    <location>
        <begin position="1"/>
        <end position="25"/>
    </location>
</feature>
<feature type="repeat" description="TPR" evidence="8">
    <location>
        <begin position="433"/>
        <end position="466"/>
    </location>
</feature>
<dbReference type="SUPFAM" id="SSF56399">
    <property type="entry name" value="ADP-ribosylation"/>
    <property type="match status" value="1"/>
</dbReference>
<dbReference type="Proteomes" id="UP000681967">
    <property type="component" value="Unassembled WGS sequence"/>
</dbReference>
<evidence type="ECO:0000313" key="11">
    <source>
        <dbReference type="EMBL" id="CAF1049067.1"/>
    </source>
</evidence>
<evidence type="ECO:0000313" key="20">
    <source>
        <dbReference type="Proteomes" id="UP000663887"/>
    </source>
</evidence>
<dbReference type="Proteomes" id="UP000663856">
    <property type="component" value="Unassembled WGS sequence"/>
</dbReference>
<dbReference type="GO" id="GO:0106274">
    <property type="term" value="F:NAD+-protein-arginine ADP-ribosyltransferase activity"/>
    <property type="evidence" value="ECO:0007669"/>
    <property type="project" value="UniProtKB-EC"/>
</dbReference>
<dbReference type="Proteomes" id="UP000663842">
    <property type="component" value="Unassembled WGS sequence"/>
</dbReference>
<evidence type="ECO:0000256" key="9">
    <source>
        <dbReference type="RuleBase" id="RU361228"/>
    </source>
</evidence>
<comment type="catalytic activity">
    <reaction evidence="7 9">
        <text>L-arginyl-[protein] + NAD(+) = N(omega)-(ADP-D-ribosyl)-L-arginyl-[protein] + nicotinamide + H(+)</text>
        <dbReference type="Rhea" id="RHEA:19149"/>
        <dbReference type="Rhea" id="RHEA-COMP:10532"/>
        <dbReference type="Rhea" id="RHEA-COMP:15087"/>
        <dbReference type="ChEBI" id="CHEBI:15378"/>
        <dbReference type="ChEBI" id="CHEBI:17154"/>
        <dbReference type="ChEBI" id="CHEBI:29965"/>
        <dbReference type="ChEBI" id="CHEBI:57540"/>
        <dbReference type="ChEBI" id="CHEBI:142554"/>
        <dbReference type="EC" id="2.4.2.31"/>
    </reaction>
</comment>
<sequence length="693" mass="79367">MHRQNTTLTISKATASGTPSRITPSNVMQTRRRMTQNYLVIWVDGNIDSNNHDCQNTLELLRTVVSDVNICTTSEQCVQFLNDLDDGKAFVISSGALGQHLVHNIHSLAQVDAIYIFCGNKTIHEQWAKEWTKIRGVFTSMNPICESLKKVARHCDHDSIPMSFVSKQTMTAEDGSQEQNLDQLQPSYMYSVLFKDIILEINEDDNKYMEALVVYCRDQGVSQRQLKYFQDNYHQKSAIWWYTEEIFLYSMLNKALRSLDMEAMVKMGFFIRNLHRQLEQLHREQSSVYGKKFVVYRGQGLTQEDFQQLVDTKGGLLAFNSFLSTSKEREVAVQFVQSAISKSEDIVGVIFIMTIDQSKISTSTTPFALIDDYSAMPSEQEILFTMHTVFRVNEIKQTAKYSRVWEVQLNITGDNDPQLAGLTQRIKYELCGSTGWHRLGHLMLKVAHFEQANELYNELLRNASSDTDRAFIYNMLGMLKNDQHEYQEAATFYEKSLEIYEKTLPSNHPDLASSYNSIGSVYNNMGEYSKALEFYEKSNKIIEISLPLNYPDLAASYNNLGSTYNNMGDYSKALEFYNKSIKIKEISLPPNHPDLAASYNNIGSAYNDMSDYTKALEFYSKSRKIYEKVLPPNHPNLAVSYWSIGEIYSTIGEYSKSLSFLEKALAIFRNSSSSTHPDIESVMNSIEYVKKKL</sequence>
<dbReference type="Proteomes" id="UP000663887">
    <property type="component" value="Unassembled WGS sequence"/>
</dbReference>
<keyword evidence="5" id="KW-0677">Repeat</keyword>
<keyword evidence="19" id="KW-1185">Reference proteome</keyword>
<dbReference type="EMBL" id="CAJNOV010001093">
    <property type="protein sequence ID" value="CAF1049067.1"/>
    <property type="molecule type" value="Genomic_DNA"/>
</dbReference>
<dbReference type="Gene3D" id="3.90.176.10">
    <property type="entry name" value="Toxin ADP-ribosyltransferase, Chain A, domain 1"/>
    <property type="match status" value="1"/>
</dbReference>
<dbReference type="EMBL" id="CAJOBF010000929">
    <property type="protein sequence ID" value="CAF3890453.1"/>
    <property type="molecule type" value="Genomic_DNA"/>
</dbReference>
<keyword evidence="2 9" id="KW-0328">Glycosyltransferase</keyword>
<dbReference type="PROSITE" id="PS50005">
    <property type="entry name" value="TPR"/>
    <property type="match status" value="6"/>
</dbReference>
<dbReference type="EMBL" id="CAJOBH010006738">
    <property type="protein sequence ID" value="CAF4064899.1"/>
    <property type="molecule type" value="Genomic_DNA"/>
</dbReference>
<evidence type="ECO:0000313" key="16">
    <source>
        <dbReference type="EMBL" id="CAF4064899.1"/>
    </source>
</evidence>
<feature type="repeat" description="TPR" evidence="8">
    <location>
        <begin position="512"/>
        <end position="545"/>
    </location>
</feature>
<feature type="repeat" description="TPR" evidence="8">
    <location>
        <begin position="596"/>
        <end position="629"/>
    </location>
</feature>
<evidence type="ECO:0000256" key="3">
    <source>
        <dbReference type="ARBA" id="ARBA00022679"/>
    </source>
</evidence>
<evidence type="ECO:0000256" key="7">
    <source>
        <dbReference type="ARBA" id="ARBA00047597"/>
    </source>
</evidence>
<dbReference type="PROSITE" id="PS50293">
    <property type="entry name" value="TPR_REGION"/>
    <property type="match status" value="2"/>
</dbReference>
<keyword evidence="4" id="KW-0548">Nucleotidyltransferase</keyword>
<dbReference type="Pfam" id="PF13424">
    <property type="entry name" value="TPR_12"/>
    <property type="match status" value="2"/>
</dbReference>
<evidence type="ECO:0000313" key="19">
    <source>
        <dbReference type="Proteomes" id="UP000663866"/>
    </source>
</evidence>
<dbReference type="GO" id="GO:0016779">
    <property type="term" value="F:nucleotidyltransferase activity"/>
    <property type="evidence" value="ECO:0007669"/>
    <property type="project" value="UniProtKB-KW"/>
</dbReference>
<dbReference type="SMART" id="SM00028">
    <property type="entry name" value="TPR"/>
    <property type="match status" value="6"/>
</dbReference>
<dbReference type="InterPro" id="IPR011990">
    <property type="entry name" value="TPR-like_helical_dom_sf"/>
</dbReference>
<accession>A0A816TWJ3</accession>
<keyword evidence="9" id="KW-0521">NADP</keyword>
<dbReference type="Pfam" id="PF01129">
    <property type="entry name" value="ART"/>
    <property type="match status" value="1"/>
</dbReference>
<dbReference type="AlphaFoldDB" id="A0A816TWJ3"/>
<comment type="caution">
    <text evidence="13">The sequence shown here is derived from an EMBL/GenBank/DDBJ whole genome shotgun (WGS) entry which is preliminary data.</text>
</comment>
<dbReference type="Proteomes" id="UP000681720">
    <property type="component" value="Unassembled WGS sequence"/>
</dbReference>
<evidence type="ECO:0000256" key="1">
    <source>
        <dbReference type="ARBA" id="ARBA00009558"/>
    </source>
</evidence>
<dbReference type="EMBL" id="CAJNOW010018771">
    <property type="protein sequence ID" value="CAF1667820.1"/>
    <property type="molecule type" value="Genomic_DNA"/>
</dbReference>
<dbReference type="SUPFAM" id="SSF81901">
    <property type="entry name" value="HCP-like"/>
    <property type="match status" value="1"/>
</dbReference>
<evidence type="ECO:0000313" key="13">
    <source>
        <dbReference type="EMBL" id="CAF2101475.1"/>
    </source>
</evidence>
<dbReference type="EMBL" id="CAJNRG010008102">
    <property type="protein sequence ID" value="CAF2101475.1"/>
    <property type="molecule type" value="Genomic_DNA"/>
</dbReference>
<dbReference type="Proteomes" id="UP000663866">
    <property type="component" value="Unassembled WGS sequence"/>
</dbReference>
<feature type="repeat" description="TPR" evidence="8">
    <location>
        <begin position="470"/>
        <end position="503"/>
    </location>
</feature>
<protein>
    <recommendedName>
        <fullName evidence="9">NAD(P)(+)--arginine ADP-ribosyltransferase</fullName>
        <ecNumber evidence="9">2.4.2.31</ecNumber>
    </recommendedName>
    <alternativeName>
        <fullName evidence="9">Mono(ADP-ribosyl)transferase</fullName>
    </alternativeName>
</protein>
<evidence type="ECO:0000256" key="10">
    <source>
        <dbReference type="SAM" id="MobiDB-lite"/>
    </source>
</evidence>
<dbReference type="Proteomes" id="UP000663834">
    <property type="component" value="Unassembled WGS sequence"/>
</dbReference>
<dbReference type="PANTHER" id="PTHR45641">
    <property type="entry name" value="TETRATRICOPEPTIDE REPEAT PROTEIN (AFU_ORTHOLOGUE AFUA_6G03870)"/>
    <property type="match status" value="1"/>
</dbReference>
<evidence type="ECO:0000256" key="4">
    <source>
        <dbReference type="ARBA" id="ARBA00022695"/>
    </source>
</evidence>
<gene>
    <name evidence="16" type="ORF">BYL167_LOCUS17178</name>
    <name evidence="11" type="ORF">CJN711_LOCUS4654</name>
    <name evidence="17" type="ORF">GIL414_LOCUS15537</name>
    <name evidence="12" type="ORF">KQP761_LOCUS33509</name>
    <name evidence="18" type="ORF">OVN521_LOCUS20810</name>
    <name evidence="15" type="ORF">UXM345_LOCUS9972</name>
    <name evidence="14" type="ORF">WKI299_LOCUS31957</name>
    <name evidence="13" type="ORF">XDN619_LOCUS18783</name>
</gene>
<dbReference type="InterPro" id="IPR019734">
    <property type="entry name" value="TPR_rpt"/>
</dbReference>
<dbReference type="PANTHER" id="PTHR45641:SF1">
    <property type="entry name" value="AAA+ ATPASE DOMAIN-CONTAINING PROTEIN"/>
    <property type="match status" value="1"/>
</dbReference>
<feature type="repeat" description="TPR" evidence="8">
    <location>
        <begin position="554"/>
        <end position="587"/>
    </location>
</feature>
<keyword evidence="6 8" id="KW-0802">TPR repeat</keyword>
<dbReference type="Pfam" id="PF00515">
    <property type="entry name" value="TPR_1"/>
    <property type="match status" value="1"/>
</dbReference>
<organism evidence="13 20">
    <name type="scientific">Rotaria magnacalcarata</name>
    <dbReference type="NCBI Taxonomy" id="392030"/>
    <lineage>
        <taxon>Eukaryota</taxon>
        <taxon>Metazoa</taxon>
        <taxon>Spiralia</taxon>
        <taxon>Gnathifera</taxon>
        <taxon>Rotifera</taxon>
        <taxon>Eurotatoria</taxon>
        <taxon>Bdelloidea</taxon>
        <taxon>Philodinida</taxon>
        <taxon>Philodinidae</taxon>
        <taxon>Rotaria</taxon>
    </lineage>
</organism>
<dbReference type="Gene3D" id="1.25.40.10">
    <property type="entry name" value="Tetratricopeptide repeat domain"/>
    <property type="match status" value="2"/>
</dbReference>
<evidence type="ECO:0000313" key="18">
    <source>
        <dbReference type="EMBL" id="CAF4099390.1"/>
    </source>
</evidence>
<dbReference type="PROSITE" id="PS51996">
    <property type="entry name" value="TR_MART"/>
    <property type="match status" value="1"/>
</dbReference>
<evidence type="ECO:0000256" key="6">
    <source>
        <dbReference type="ARBA" id="ARBA00022803"/>
    </source>
</evidence>
<evidence type="ECO:0000313" key="12">
    <source>
        <dbReference type="EMBL" id="CAF1667820.1"/>
    </source>
</evidence>
<keyword evidence="3 9" id="KW-0808">Transferase</keyword>
<keyword evidence="9" id="KW-0520">NAD</keyword>
<dbReference type="EMBL" id="CAJOBJ010006862">
    <property type="protein sequence ID" value="CAF4071442.1"/>
    <property type="molecule type" value="Genomic_DNA"/>
</dbReference>
<reference evidence="13" key="1">
    <citation type="submission" date="2021-02" db="EMBL/GenBank/DDBJ databases">
        <authorList>
            <person name="Nowell W R."/>
        </authorList>
    </citation>
    <scope>NUCLEOTIDE SEQUENCE</scope>
</reference>
<evidence type="ECO:0000256" key="5">
    <source>
        <dbReference type="ARBA" id="ARBA00022737"/>
    </source>
</evidence>
<evidence type="ECO:0000313" key="17">
    <source>
        <dbReference type="EMBL" id="CAF4071442.1"/>
    </source>
</evidence>
<feature type="repeat" description="TPR" evidence="8">
    <location>
        <begin position="638"/>
        <end position="671"/>
    </location>
</feature>